<accession>A0A0D8XUW9</accession>
<organism evidence="1 2">
    <name type="scientific">Dictyocaulus viviparus</name>
    <name type="common">Bovine lungworm</name>
    <dbReference type="NCBI Taxonomy" id="29172"/>
    <lineage>
        <taxon>Eukaryota</taxon>
        <taxon>Metazoa</taxon>
        <taxon>Ecdysozoa</taxon>
        <taxon>Nematoda</taxon>
        <taxon>Chromadorea</taxon>
        <taxon>Rhabditida</taxon>
        <taxon>Rhabditina</taxon>
        <taxon>Rhabditomorpha</taxon>
        <taxon>Strongyloidea</taxon>
        <taxon>Metastrongylidae</taxon>
        <taxon>Dictyocaulus</taxon>
    </lineage>
</organism>
<reference evidence="1 2" key="1">
    <citation type="submission" date="2013-11" db="EMBL/GenBank/DDBJ databases">
        <title>Draft genome of the bovine lungworm Dictyocaulus viviparus.</title>
        <authorList>
            <person name="Mitreva M."/>
        </authorList>
    </citation>
    <scope>NUCLEOTIDE SEQUENCE [LARGE SCALE GENOMIC DNA]</scope>
    <source>
        <strain evidence="1 2">HannoverDv2000</strain>
    </source>
</reference>
<evidence type="ECO:0000313" key="1">
    <source>
        <dbReference type="EMBL" id="KJH48295.1"/>
    </source>
</evidence>
<evidence type="ECO:0000313" key="2">
    <source>
        <dbReference type="Proteomes" id="UP000053766"/>
    </source>
</evidence>
<dbReference type="Proteomes" id="UP000053766">
    <property type="component" value="Unassembled WGS sequence"/>
</dbReference>
<dbReference type="EMBL" id="KN716272">
    <property type="protein sequence ID" value="KJH48295.1"/>
    <property type="molecule type" value="Genomic_DNA"/>
</dbReference>
<proteinExistence type="predicted"/>
<dbReference type="AlphaFoldDB" id="A0A0D8XUW9"/>
<reference evidence="2" key="2">
    <citation type="journal article" date="2016" name="Sci. Rep.">
        <title>Dictyocaulus viviparus genome, variome and transcriptome elucidate lungworm biology and support future intervention.</title>
        <authorList>
            <person name="McNulty S.N."/>
            <person name="Strube C."/>
            <person name="Rosa B.A."/>
            <person name="Martin J.C."/>
            <person name="Tyagi R."/>
            <person name="Choi Y.J."/>
            <person name="Wang Q."/>
            <person name="Hallsworth Pepin K."/>
            <person name="Zhang X."/>
            <person name="Ozersky P."/>
            <person name="Wilson R.K."/>
            <person name="Sternberg P.W."/>
            <person name="Gasser R.B."/>
            <person name="Mitreva M."/>
        </authorList>
    </citation>
    <scope>NUCLEOTIDE SEQUENCE [LARGE SCALE GENOMIC DNA]</scope>
    <source>
        <strain evidence="2">HannoverDv2000</strain>
    </source>
</reference>
<protein>
    <submittedName>
        <fullName evidence="1">Uncharacterized protein</fullName>
    </submittedName>
</protein>
<gene>
    <name evidence="1" type="ORF">DICVIV_05604</name>
</gene>
<keyword evidence="2" id="KW-1185">Reference proteome</keyword>
<sequence>MQELRVIFSIGQRSAAQSQCCRTAHNDKEQTCATKDRGHSVVVCCRSAPPNLSVYQQNHYICEIRSAKGAPKNPTKPKLIVLRDFASFFIFVGHGAH</sequence>
<name>A0A0D8XUW9_DICVI</name>